<dbReference type="EMBL" id="CP000471">
    <property type="protein sequence ID" value="ABK43648.1"/>
    <property type="molecule type" value="Genomic_DNA"/>
</dbReference>
<evidence type="ECO:0000313" key="4">
    <source>
        <dbReference type="Proteomes" id="UP000002586"/>
    </source>
</evidence>
<reference evidence="3 4" key="2">
    <citation type="journal article" date="2012" name="Int. J. Syst. Evol. Microbiol.">
        <title>Magnetococcus marinus gen. nov., sp. nov., a marine, magnetotactic bacterium that represents a novel lineage (Magnetococcaceae fam. nov.; Magnetococcales ord. nov.) at the base of the Alphaproteobacteria.</title>
        <authorList>
            <person name="Bazylinski D.A."/>
            <person name="Williams T.J."/>
            <person name="Lefevre C.T."/>
            <person name="Berg R.J."/>
            <person name="Zhang C.L."/>
            <person name="Bowser S.S."/>
            <person name="Dean A.J."/>
            <person name="Beveridge T.J."/>
        </authorList>
    </citation>
    <scope>NUCLEOTIDE SEQUENCE [LARGE SCALE GENOMIC DNA]</scope>
    <source>
        <strain evidence="4">ATCC BAA-1437 / JCM 17883 / MC-1</strain>
    </source>
</reference>
<dbReference type="PANTHER" id="PTHR33678:SF2">
    <property type="match status" value="1"/>
</dbReference>
<protein>
    <submittedName>
        <fullName evidence="3">Transposase IS66</fullName>
    </submittedName>
</protein>
<feature type="region of interest" description="Disordered" evidence="1">
    <location>
        <begin position="37"/>
        <end position="131"/>
    </location>
</feature>
<evidence type="ECO:0000259" key="2">
    <source>
        <dbReference type="Pfam" id="PF03050"/>
    </source>
</evidence>
<feature type="compositionally biased region" description="Acidic residues" evidence="1">
    <location>
        <begin position="65"/>
        <end position="79"/>
    </location>
</feature>
<sequence>MKLSDHDLLQIDEEYLSSLSSAELLAVSRKMLEDLKESRERLNRTPDNSSQPPSSRSAYLGIPVEQDETLSDEDEEDVSPVEKKGTDDADGDDSPGPSGSSTPSAPGKGKSDSSGKKPKGRAGKPVGAKGFGRTQIIPIRSTVVHRAETCAACDAALPLDARFTARIGYVTIDLIRGAPDQPGLRLEGTKHLFGEVACRCGHISCTGPGTGDRLEIAGRKTATSLSEWRIVGPMLAAFIVALAKRMRLSRSKVQEFLIDWFGLELSVGTIDNCIREVGLAAAPVQDELIAELRASALAHVDETPWKQKGQALWLWVFATANTVLFCVGRRTRQMVLDILTEEYAGWLMSDGLMNYRIFSRRLRCWAHLIRKAKGLSTSLDKESKRFGSRVLEVLEYMVEEVKDGSDPPAAESILEEFQGYCELYRDYPPSEKVRSLAVELLNDWDVIWQPVRVPGLPLTNNDAERALRHWVIARLISHGTRTAEGSRVLGVLASVIETCRLRNVSPWDYLAEVIAERRKGNLVPPLPAPVAA</sequence>
<organism evidence="3 4">
    <name type="scientific">Magnetococcus marinus (strain ATCC BAA-1437 / JCM 17883 / MC-1)</name>
    <dbReference type="NCBI Taxonomy" id="156889"/>
    <lineage>
        <taxon>Bacteria</taxon>
        <taxon>Pseudomonadati</taxon>
        <taxon>Pseudomonadota</taxon>
        <taxon>Magnetococcia</taxon>
        <taxon>Magnetococcales</taxon>
        <taxon>Magnetococcaceae</taxon>
        <taxon>Magnetococcus</taxon>
    </lineage>
</organism>
<evidence type="ECO:0000256" key="1">
    <source>
        <dbReference type="SAM" id="MobiDB-lite"/>
    </source>
</evidence>
<dbReference type="KEGG" id="mgm:Mmc1_1134"/>
<dbReference type="InterPro" id="IPR052344">
    <property type="entry name" value="Transposase-related"/>
</dbReference>
<dbReference type="OrthoDB" id="8444324at2"/>
<gene>
    <name evidence="3" type="ordered locus">Mmc1_1134</name>
</gene>
<feature type="domain" description="Transposase IS66 central" evidence="2">
    <location>
        <begin position="231"/>
        <end position="486"/>
    </location>
</feature>
<dbReference type="InterPro" id="IPR004291">
    <property type="entry name" value="Transposase_IS66_central"/>
</dbReference>
<dbReference type="NCBIfam" id="NF033517">
    <property type="entry name" value="transpos_IS66"/>
    <property type="match status" value="1"/>
</dbReference>
<dbReference type="AlphaFoldDB" id="A0L6Q5"/>
<dbReference type="RefSeq" id="WP_011712803.1">
    <property type="nucleotide sequence ID" value="NC_008576.1"/>
</dbReference>
<name>A0L6Q5_MAGMM</name>
<dbReference type="STRING" id="156889.Mmc1_1134"/>
<reference evidence="4" key="1">
    <citation type="journal article" date="2009" name="Appl. Environ. Microbiol.">
        <title>Complete genome sequence of the chemolithoautotrophic marine magnetotactic coccus strain MC-1.</title>
        <authorList>
            <person name="Schubbe S."/>
            <person name="Williams T.J."/>
            <person name="Xie G."/>
            <person name="Kiss H.E."/>
            <person name="Brettin T.S."/>
            <person name="Martinez D."/>
            <person name="Ross C.A."/>
            <person name="Schuler D."/>
            <person name="Cox B.L."/>
            <person name="Nealson K.H."/>
            <person name="Bazylinski D.A."/>
        </authorList>
    </citation>
    <scope>NUCLEOTIDE SEQUENCE [LARGE SCALE GENOMIC DNA]</scope>
    <source>
        <strain evidence="4">ATCC BAA-1437 / JCM 17883 / MC-1</strain>
    </source>
</reference>
<keyword evidence="4" id="KW-1185">Reference proteome</keyword>
<evidence type="ECO:0000313" key="3">
    <source>
        <dbReference type="EMBL" id="ABK43648.1"/>
    </source>
</evidence>
<dbReference type="eggNOG" id="COG3316">
    <property type="taxonomic scope" value="Bacteria"/>
</dbReference>
<dbReference type="PANTHER" id="PTHR33678">
    <property type="entry name" value="BLL1576 PROTEIN"/>
    <property type="match status" value="1"/>
</dbReference>
<feature type="compositionally biased region" description="Low complexity" evidence="1">
    <location>
        <begin position="94"/>
        <end position="108"/>
    </location>
</feature>
<dbReference type="HOGENOM" id="CLU_039294_0_1_5"/>
<dbReference type="Proteomes" id="UP000002586">
    <property type="component" value="Chromosome"/>
</dbReference>
<dbReference type="Pfam" id="PF03050">
    <property type="entry name" value="DDE_Tnp_IS66"/>
    <property type="match status" value="1"/>
</dbReference>
<proteinExistence type="predicted"/>
<feature type="compositionally biased region" description="Polar residues" evidence="1">
    <location>
        <begin position="45"/>
        <end position="57"/>
    </location>
</feature>
<accession>A0L6Q5</accession>